<feature type="transmembrane region" description="Helical" evidence="1">
    <location>
        <begin position="78"/>
        <end position="99"/>
    </location>
</feature>
<name>A0A178IFH7_9BACT</name>
<evidence type="ECO:0000256" key="1">
    <source>
        <dbReference type="SAM" id="Phobius"/>
    </source>
</evidence>
<comment type="caution">
    <text evidence="4">The sequence shown here is derived from an EMBL/GenBank/DDBJ whole genome shotgun (WGS) entry which is preliminary data.</text>
</comment>
<feature type="transmembrane region" description="Helical" evidence="1">
    <location>
        <begin position="42"/>
        <end position="66"/>
    </location>
</feature>
<dbReference type="RefSeq" id="WP_068771961.1">
    <property type="nucleotide sequence ID" value="NZ_CP109796.1"/>
</dbReference>
<evidence type="ECO:0000259" key="2">
    <source>
        <dbReference type="Pfam" id="PF10081"/>
    </source>
</evidence>
<dbReference type="Pfam" id="PF10081">
    <property type="entry name" value="Abhydrolase_9"/>
    <property type="match status" value="1"/>
</dbReference>
<protein>
    <recommendedName>
        <fullName evidence="6">Alpha/beta-hydrolase catalytic domain-containing protein</fullName>
    </recommendedName>
</protein>
<feature type="transmembrane region" description="Helical" evidence="1">
    <location>
        <begin position="159"/>
        <end position="185"/>
    </location>
</feature>
<evidence type="ECO:0000313" key="4">
    <source>
        <dbReference type="EMBL" id="OAM88361.1"/>
    </source>
</evidence>
<dbReference type="ESTHER" id="9bact-a0a178ifh7">
    <property type="family name" value="Abhydrolase_9"/>
</dbReference>
<dbReference type="AlphaFoldDB" id="A0A178IFH7"/>
<gene>
    <name evidence="4" type="ORF">AW736_19555</name>
</gene>
<feature type="domain" description="Alpha/beta-hydrolase N-terminal" evidence="3">
    <location>
        <begin position="29"/>
        <end position="236"/>
    </location>
</feature>
<keyword evidence="1" id="KW-0812">Transmembrane</keyword>
<sequence>MKRNPLIRFWYSLSAAGLPLGTLFFAASLTPSLLPRTFVTQGVLAGCAFIAGYGIGALACWLWGYMELREPRGHIRRVLKWVSIAASTLVAVIFLWRVTGWQNSILELMELEPVSSAHPPKIALIALLTAAILLVIGRLFRIVFHFIAVRVNRFVPRRVANVIGAAAAIALFWSVIDGIIFRGLLRMADSSYQQFDELIEPERVQPTDPMKTGSSASLLQWEELGRTGRAYVSSGPAIEDLRAFSGGAAREPIRVYVGLRSRETARERAQLALEELKRAGGFSRSILIVITPTGTGWVDPSGIDSVEYLHGGDVASVALQYSYLSSPLSLFIEPDYGAEAARCLFSEVYGYWTTLPRESRPRLYLHGLSLGALNSEQSAELFELLADPPHGAMWSGPPFLSEAWRALTEGRDPSSPAWLPRFRDGRFARFMNQNGSPVPADAPWGPMRIVYLQYASDPIVFFEYDVCWKKPRWMSIPRGPDVSPQFTWYPVVTFLQLALDVATASSSAMGHGHVYAPEHYLDAWIAVTGDAGRSPQEIERIRARLSAR</sequence>
<evidence type="ECO:0008006" key="6">
    <source>
        <dbReference type="Google" id="ProtNLM"/>
    </source>
</evidence>
<evidence type="ECO:0000313" key="5">
    <source>
        <dbReference type="Proteomes" id="UP000078486"/>
    </source>
</evidence>
<proteinExistence type="predicted"/>
<dbReference type="EMBL" id="LRRQ01000137">
    <property type="protein sequence ID" value="OAM88361.1"/>
    <property type="molecule type" value="Genomic_DNA"/>
</dbReference>
<keyword evidence="1" id="KW-0472">Membrane</keyword>
<feature type="transmembrane region" description="Helical" evidence="1">
    <location>
        <begin position="122"/>
        <end position="147"/>
    </location>
</feature>
<organism evidence="4 5">
    <name type="scientific">Termitidicoccus mucosus</name>
    <dbReference type="NCBI Taxonomy" id="1184151"/>
    <lineage>
        <taxon>Bacteria</taxon>
        <taxon>Pseudomonadati</taxon>
        <taxon>Verrucomicrobiota</taxon>
        <taxon>Opitutia</taxon>
        <taxon>Opitutales</taxon>
        <taxon>Opitutaceae</taxon>
        <taxon>Termitidicoccus</taxon>
    </lineage>
</organism>
<dbReference type="Proteomes" id="UP000078486">
    <property type="component" value="Unassembled WGS sequence"/>
</dbReference>
<dbReference type="OrthoDB" id="4397445at2"/>
<dbReference type="InterPro" id="IPR027788">
    <property type="entry name" value="Alpha/beta-hydrolase_N_dom"/>
</dbReference>
<dbReference type="PIRSF" id="PIRSF007542">
    <property type="entry name" value="UCP007542"/>
    <property type="match status" value="1"/>
</dbReference>
<dbReference type="InterPro" id="IPR012037">
    <property type="entry name" value="Alpha/beta-hydrolase_fam"/>
</dbReference>
<dbReference type="Pfam" id="PF15420">
    <property type="entry name" value="Abhydrolase_9_N"/>
    <property type="match status" value="1"/>
</dbReference>
<keyword evidence="1" id="KW-1133">Transmembrane helix</keyword>
<feature type="domain" description="Alpha/beta-hydrolase catalytic" evidence="2">
    <location>
        <begin position="253"/>
        <end position="541"/>
    </location>
</feature>
<dbReference type="InterPro" id="IPR027787">
    <property type="entry name" value="Alpha/beta-hydrolase_catalytic"/>
</dbReference>
<evidence type="ECO:0000259" key="3">
    <source>
        <dbReference type="Pfam" id="PF15420"/>
    </source>
</evidence>
<accession>A0A178IFH7</accession>
<feature type="transmembrane region" description="Helical" evidence="1">
    <location>
        <begin position="9"/>
        <end position="30"/>
    </location>
</feature>
<keyword evidence="5" id="KW-1185">Reference proteome</keyword>
<reference evidence="4 5" key="1">
    <citation type="submission" date="2016-01" db="EMBL/GenBank/DDBJ databases">
        <title>High potential of lignocellulose degradation of a new Verrucomicrobia species.</title>
        <authorList>
            <person name="Wang Y."/>
            <person name="Shi Y."/>
            <person name="Qiu Z."/>
            <person name="Liu S."/>
            <person name="Yang H."/>
        </authorList>
    </citation>
    <scope>NUCLEOTIDE SEQUENCE [LARGE SCALE GENOMIC DNA]</scope>
    <source>
        <strain evidence="4 5">TSB47</strain>
    </source>
</reference>